<reference evidence="1" key="1">
    <citation type="journal article" date="2014" name="Front. Microbiol.">
        <title>High frequency of phylogenetically diverse reductive dehalogenase-homologous genes in deep subseafloor sedimentary metagenomes.</title>
        <authorList>
            <person name="Kawai M."/>
            <person name="Futagami T."/>
            <person name="Toyoda A."/>
            <person name="Takaki Y."/>
            <person name="Nishi S."/>
            <person name="Hori S."/>
            <person name="Arai W."/>
            <person name="Tsubouchi T."/>
            <person name="Morono Y."/>
            <person name="Uchiyama I."/>
            <person name="Ito T."/>
            <person name="Fujiyama A."/>
            <person name="Inagaki F."/>
            <person name="Takami H."/>
        </authorList>
    </citation>
    <scope>NUCLEOTIDE SEQUENCE</scope>
    <source>
        <strain evidence="1">Expedition CK06-06</strain>
    </source>
</reference>
<evidence type="ECO:0000313" key="1">
    <source>
        <dbReference type="EMBL" id="GAI90335.1"/>
    </source>
</evidence>
<organism evidence="1">
    <name type="scientific">marine sediment metagenome</name>
    <dbReference type="NCBI Taxonomy" id="412755"/>
    <lineage>
        <taxon>unclassified sequences</taxon>
        <taxon>metagenomes</taxon>
        <taxon>ecological metagenomes</taxon>
    </lineage>
</organism>
<protein>
    <submittedName>
        <fullName evidence="1">Uncharacterized protein</fullName>
    </submittedName>
</protein>
<dbReference type="AlphaFoldDB" id="X1TRZ1"/>
<name>X1TRZ1_9ZZZZ</name>
<feature type="non-terminal residue" evidence="1">
    <location>
        <position position="1"/>
    </location>
</feature>
<dbReference type="EMBL" id="BARW01021643">
    <property type="protein sequence ID" value="GAI90335.1"/>
    <property type="molecule type" value="Genomic_DNA"/>
</dbReference>
<gene>
    <name evidence="1" type="ORF">S12H4_36317</name>
</gene>
<comment type="caution">
    <text evidence="1">The sequence shown here is derived from an EMBL/GenBank/DDBJ whole genome shotgun (WGS) entry which is preliminary data.</text>
</comment>
<sequence>QWEEVKKLKEGTHTLSDEKIRVKVKKRFLGFRLPDAL</sequence>
<accession>X1TRZ1</accession>
<proteinExistence type="predicted"/>